<accession>A0A252BUX6</accession>
<comment type="caution">
    <text evidence="2">The sequence shown here is derived from an EMBL/GenBank/DDBJ whole genome shotgun (WGS) entry which is preliminary data.</text>
</comment>
<keyword evidence="3" id="KW-1185">Reference proteome</keyword>
<sequence>MRSNRADLFFAALLRSQAAVAHAFAVLERAVPVPGLLLRPRSPIMAKEAADHAGCKPSHGCPLTRIGAGRSSVLPAGPP</sequence>
<dbReference type="AlphaFoldDB" id="A0A252BUX6"/>
<dbReference type="EMBL" id="JOPJ01000010">
    <property type="protein sequence ID" value="OUJ12730.1"/>
    <property type="molecule type" value="Genomic_DNA"/>
</dbReference>
<reference evidence="3" key="1">
    <citation type="submission" date="2014-06" db="EMBL/GenBank/DDBJ databases">
        <authorList>
            <person name="Winans N.J."/>
            <person name="Newell P.D."/>
            <person name="Douglas A.E."/>
        </authorList>
    </citation>
    <scope>NUCLEOTIDE SEQUENCE [LARGE SCALE GENOMIC DNA]</scope>
</reference>
<evidence type="ECO:0000313" key="2">
    <source>
        <dbReference type="EMBL" id="OUJ12730.1"/>
    </source>
</evidence>
<evidence type="ECO:0008006" key="4">
    <source>
        <dbReference type="Google" id="ProtNLM"/>
    </source>
</evidence>
<organism evidence="2 3">
    <name type="scientific">Acetobacter okinawensis</name>
    <dbReference type="NCBI Taxonomy" id="1076594"/>
    <lineage>
        <taxon>Bacteria</taxon>
        <taxon>Pseudomonadati</taxon>
        <taxon>Pseudomonadota</taxon>
        <taxon>Alphaproteobacteria</taxon>
        <taxon>Acetobacterales</taxon>
        <taxon>Acetobacteraceae</taxon>
        <taxon>Acetobacter</taxon>
    </lineage>
</organism>
<feature type="chain" id="PRO_5012083882" description="Secreted protein" evidence="1">
    <location>
        <begin position="22"/>
        <end position="79"/>
    </location>
</feature>
<feature type="signal peptide" evidence="1">
    <location>
        <begin position="1"/>
        <end position="21"/>
    </location>
</feature>
<name>A0A252BUX6_9PROT</name>
<gene>
    <name evidence="2" type="ORF">HK26_01015</name>
</gene>
<evidence type="ECO:0000313" key="3">
    <source>
        <dbReference type="Proteomes" id="UP000194931"/>
    </source>
</evidence>
<evidence type="ECO:0000256" key="1">
    <source>
        <dbReference type="SAM" id="SignalP"/>
    </source>
</evidence>
<protein>
    <recommendedName>
        <fullName evidence="4">Secreted protein</fullName>
    </recommendedName>
</protein>
<dbReference type="Proteomes" id="UP000194931">
    <property type="component" value="Unassembled WGS sequence"/>
</dbReference>
<proteinExistence type="predicted"/>
<keyword evidence="1" id="KW-0732">Signal</keyword>